<feature type="compositionally biased region" description="Pro residues" evidence="1">
    <location>
        <begin position="56"/>
        <end position="67"/>
    </location>
</feature>
<accession>A0ABR3NJA8</accession>
<dbReference type="Proteomes" id="UP001558613">
    <property type="component" value="Unassembled WGS sequence"/>
</dbReference>
<proteinExistence type="predicted"/>
<evidence type="ECO:0000313" key="2">
    <source>
        <dbReference type="EMBL" id="KAL1277025.1"/>
    </source>
</evidence>
<dbReference type="PANTHER" id="PTHR24401">
    <property type="entry name" value="SI:CH211-243P7.3-RELATED"/>
    <property type="match status" value="1"/>
</dbReference>
<sequence>MPLQAHGQTTLFGGSTACSCGFHTIKPTAATSTQAAAVPPQSEAPDTAPVPGSFMRPPPSLSMEPPEPIDIPTSRWLLSVYGRDILSRIDHIKASITSIFGNILKMDSTKQITKKLAGHGRGQHLGNLHWK</sequence>
<evidence type="ECO:0000313" key="3">
    <source>
        <dbReference type="Proteomes" id="UP001558613"/>
    </source>
</evidence>
<evidence type="ECO:0000256" key="1">
    <source>
        <dbReference type="SAM" id="MobiDB-lite"/>
    </source>
</evidence>
<reference evidence="2 3" key="1">
    <citation type="submission" date="2023-09" db="EMBL/GenBank/DDBJ databases">
        <authorList>
            <person name="Wang M."/>
        </authorList>
    </citation>
    <scope>NUCLEOTIDE SEQUENCE [LARGE SCALE GENOMIC DNA]</scope>
    <source>
        <strain evidence="2">GT-2023</strain>
        <tissue evidence="2">Liver</tissue>
    </source>
</reference>
<dbReference type="PANTHER" id="PTHR24401:SF29">
    <property type="entry name" value="SI:CH211-243P7.3-RELATED"/>
    <property type="match status" value="1"/>
</dbReference>
<protein>
    <submittedName>
        <fullName evidence="2">Uncharacterized protein</fullName>
    </submittedName>
</protein>
<gene>
    <name evidence="2" type="ORF">QQF64_023698</name>
</gene>
<feature type="region of interest" description="Disordered" evidence="1">
    <location>
        <begin position="32"/>
        <end position="67"/>
    </location>
</feature>
<name>A0ABR3NJA8_9TELE</name>
<keyword evidence="3" id="KW-1185">Reference proteome</keyword>
<dbReference type="EMBL" id="JAYMGO010000003">
    <property type="protein sequence ID" value="KAL1277025.1"/>
    <property type="molecule type" value="Genomic_DNA"/>
</dbReference>
<organism evidence="2 3">
    <name type="scientific">Cirrhinus molitorella</name>
    <name type="common">mud carp</name>
    <dbReference type="NCBI Taxonomy" id="172907"/>
    <lineage>
        <taxon>Eukaryota</taxon>
        <taxon>Metazoa</taxon>
        <taxon>Chordata</taxon>
        <taxon>Craniata</taxon>
        <taxon>Vertebrata</taxon>
        <taxon>Euteleostomi</taxon>
        <taxon>Actinopterygii</taxon>
        <taxon>Neopterygii</taxon>
        <taxon>Teleostei</taxon>
        <taxon>Ostariophysi</taxon>
        <taxon>Cypriniformes</taxon>
        <taxon>Cyprinidae</taxon>
        <taxon>Labeoninae</taxon>
        <taxon>Labeonini</taxon>
        <taxon>Cirrhinus</taxon>
    </lineage>
</organism>
<comment type="caution">
    <text evidence="2">The sequence shown here is derived from an EMBL/GenBank/DDBJ whole genome shotgun (WGS) entry which is preliminary data.</text>
</comment>